<dbReference type="InterPro" id="IPR010426">
    <property type="entry name" value="MTTB_MeTrfase"/>
</dbReference>
<organism evidence="4 5">
    <name type="scientific">Thermofilum adornatum 1505</name>
    <dbReference type="NCBI Taxonomy" id="697581"/>
    <lineage>
        <taxon>Archaea</taxon>
        <taxon>Thermoproteota</taxon>
        <taxon>Thermoprotei</taxon>
        <taxon>Thermofilales</taxon>
        <taxon>Thermofilaceae</taxon>
        <taxon>Thermofilum</taxon>
    </lineage>
</organism>
<evidence type="ECO:0000313" key="5">
    <source>
        <dbReference type="Proteomes" id="UP000266720"/>
    </source>
</evidence>
<accession>A0A3G1A8L2</accession>
<comment type="similarity">
    <text evidence="1">Belongs to the trimethylamine methyltransferase family.</text>
</comment>
<keyword evidence="2 4" id="KW-0489">Methyltransferase</keyword>
<name>A0A3G1A8L2_9CREN</name>
<evidence type="ECO:0000256" key="1">
    <source>
        <dbReference type="ARBA" id="ARBA00007137"/>
    </source>
</evidence>
<protein>
    <submittedName>
        <fullName evidence="4">Trimethylamine:corrinoid methyltransferase</fullName>
    </submittedName>
</protein>
<dbReference type="RefSeq" id="WP_052886741.1">
    <property type="nucleotide sequence ID" value="NZ_CP007493.1"/>
</dbReference>
<dbReference type="GO" id="GO:0015948">
    <property type="term" value="P:methanogenesis"/>
    <property type="evidence" value="ECO:0007669"/>
    <property type="project" value="InterPro"/>
</dbReference>
<dbReference type="GO" id="GO:0032259">
    <property type="term" value="P:methylation"/>
    <property type="evidence" value="ECO:0007669"/>
    <property type="project" value="UniProtKB-KW"/>
</dbReference>
<dbReference type="InterPro" id="IPR038601">
    <property type="entry name" value="MttB-like_sf"/>
</dbReference>
<dbReference type="AlphaFoldDB" id="A0A3G1A8L2"/>
<evidence type="ECO:0000256" key="2">
    <source>
        <dbReference type="ARBA" id="ARBA00022603"/>
    </source>
</evidence>
<dbReference type="GeneID" id="25406196"/>
<dbReference type="Gene3D" id="3.20.20.480">
    <property type="entry name" value="Trimethylamine methyltransferase-like"/>
    <property type="match status" value="1"/>
</dbReference>
<dbReference type="STRING" id="697581.TCARB_0765"/>
<reference evidence="5" key="1">
    <citation type="book" date="2010" name="EXTREMOPHILES" publisher="0:0-0">
        <title>Complete genome sequences of ten hyperthermophilic archaea reveal their metabolic capabilities and possible ecological roles.</title>
        <editorList>
            <person name="?"/>
        </editorList>
        <authorList>
            <person name="Ravin N.V."/>
            <person name="Mardanov A.V."/>
            <person name="Bonch-Osmolovskaya E.A."/>
            <person name="Skryabin K.G."/>
        </authorList>
    </citation>
    <scope>NUCLEOTIDE SEQUENCE [LARGE SCALE GENOMIC DNA]</scope>
    <source>
        <strain evidence="5">1505</strain>
    </source>
</reference>
<proteinExistence type="inferred from homology"/>
<dbReference type="Pfam" id="PF06253">
    <property type="entry name" value="MTTB"/>
    <property type="match status" value="1"/>
</dbReference>
<evidence type="ECO:0000313" key="4">
    <source>
        <dbReference type="EMBL" id="AJB41817.1"/>
    </source>
</evidence>
<gene>
    <name evidence="4" type="ORF">TCARB_0765</name>
</gene>
<dbReference type="KEGG" id="tcb:TCARB_0765"/>
<dbReference type="EMBL" id="CP007493">
    <property type="protein sequence ID" value="AJB41817.1"/>
    <property type="molecule type" value="Genomic_DNA"/>
</dbReference>
<evidence type="ECO:0000256" key="3">
    <source>
        <dbReference type="ARBA" id="ARBA00022679"/>
    </source>
</evidence>
<dbReference type="GO" id="GO:0008168">
    <property type="term" value="F:methyltransferase activity"/>
    <property type="evidence" value="ECO:0007669"/>
    <property type="project" value="UniProtKB-KW"/>
</dbReference>
<keyword evidence="3 4" id="KW-0808">Transferase</keyword>
<dbReference type="Proteomes" id="UP000266720">
    <property type="component" value="Chromosome"/>
</dbReference>
<sequence>MKPNLSLLSRDEAEEIHSEALRVLGTVGVFFEDKSVEEIVVKAGGARKDGRVVLPESLVEDSLKTVPRRIRLYDREGNLVGVLGEGARIFDPGSAAIRILDYGSSEPRNPTLIDLKNLVTLVDALPGLRAQSTALVPSDVPVEVRDAVRLYVVLKYSTKPVVTGAFTVENLPLMVDMLASIREDYAEKPFAIFDVCPTPPLSWSTVTSRNLVDLARLNVPAELISMPGLGATSPVTIYGALVQHHAENLSGIVISQAVRPGAPIIYGGSPTMIHPYYGTASITSPEAVLISLGYRDVARLFDLPTHTYMALSDSKLVDYQAGAETTYTAVVAAMAGFDIVSGAGMLEYESVQSLEKLVLDSEAILVADRLARGFEKDNIALQVLGEGVLDKRGNFLALKHTRQNYRKEIYIPSIWDLEPRTKTKGVSLLEKAHAKVQEILAKHTPKGLEGDQLERLDNVLARLYELHNLKPVKSII</sequence>